<comment type="caution">
    <text evidence="9">The sequence shown here is derived from an EMBL/GenBank/DDBJ whole genome shotgun (WGS) entry which is preliminary data.</text>
</comment>
<evidence type="ECO:0000313" key="10">
    <source>
        <dbReference type="Proteomes" id="UP000256869"/>
    </source>
</evidence>
<feature type="binding site" evidence="8">
    <location>
        <position position="328"/>
    </location>
    <ligand>
        <name>Zn(2+)</name>
        <dbReference type="ChEBI" id="CHEBI:29105"/>
        <label>2</label>
    </ligand>
</feature>
<dbReference type="EMBL" id="QRDY01000001">
    <property type="protein sequence ID" value="RED66219.1"/>
    <property type="molecule type" value="Genomic_DNA"/>
</dbReference>
<comment type="cofactor">
    <cofactor evidence="8">
        <name>a divalent metal cation</name>
        <dbReference type="ChEBI" id="CHEBI:60240"/>
    </cofactor>
    <text evidence="8">Binds 2 divalent metal cations per subunit.</text>
</comment>
<evidence type="ECO:0000256" key="1">
    <source>
        <dbReference type="ARBA" id="ARBA00006272"/>
    </source>
</evidence>
<evidence type="ECO:0000313" key="9">
    <source>
        <dbReference type="EMBL" id="RED66219.1"/>
    </source>
</evidence>
<dbReference type="GO" id="GO:0006508">
    <property type="term" value="P:proteolysis"/>
    <property type="evidence" value="ECO:0007669"/>
    <property type="project" value="UniProtKB-KW"/>
</dbReference>
<dbReference type="InterPro" id="IPR051464">
    <property type="entry name" value="Peptidase_M42_aminopept"/>
</dbReference>
<dbReference type="InterPro" id="IPR023367">
    <property type="entry name" value="Peptidase_M42_dom2"/>
</dbReference>
<dbReference type="AlphaFoldDB" id="A0A3D9IXH9"/>
<dbReference type="PANTHER" id="PTHR32481">
    <property type="entry name" value="AMINOPEPTIDASE"/>
    <property type="match status" value="1"/>
</dbReference>
<feature type="active site" description="Proton acceptor" evidence="7">
    <location>
        <position position="228"/>
    </location>
</feature>
<dbReference type="Gene3D" id="2.40.30.40">
    <property type="entry name" value="Peptidase M42, domain 2"/>
    <property type="match status" value="1"/>
</dbReference>
<dbReference type="InterPro" id="IPR008007">
    <property type="entry name" value="Peptidase_M42"/>
</dbReference>
<keyword evidence="5" id="KW-0378">Hydrolase</keyword>
<evidence type="ECO:0000256" key="4">
    <source>
        <dbReference type="ARBA" id="ARBA00022723"/>
    </source>
</evidence>
<dbReference type="Proteomes" id="UP000256869">
    <property type="component" value="Unassembled WGS sequence"/>
</dbReference>
<sequence>MPKPLKPELNREYIVDLLQTLLSVPSPSGYCMDIMNRVREETDKLGFDHETTPKGNVIITVPGTESVGNDVLALTAHVDTLGAMVRSVKPNGMLRVTPIGGYAMNTIENEYCLIHTRDGRKYEGTVLTTKPSVHVYSDVRDQHREEANMEIRIDENVKTKEETEKLGISPGDIVSWDPRTRILPNGWIKSRHLDDKASVAALFGTLEWLKREGRRPSKTIKVILSTYEEVGHGSSYIPSDITELIAVDMGAIGDDLSTTEHDVSICAKDSSGPYDYLMTSKLIDLAKRENIPFAVDIYPNYGSDASAALRGGSNIRAALIGPGVHASHGMERTHADAVVNTAALILSYLFSESTGGKL</sequence>
<dbReference type="PIRSF" id="PIRSF001123">
    <property type="entry name" value="PepA_GA"/>
    <property type="match status" value="1"/>
</dbReference>
<protein>
    <submittedName>
        <fullName evidence="9">Putative aminopeptidase FrvX</fullName>
    </submittedName>
</protein>
<keyword evidence="2 9" id="KW-0031">Aminopeptidase</keyword>
<dbReference type="GO" id="GO:0004177">
    <property type="term" value="F:aminopeptidase activity"/>
    <property type="evidence" value="ECO:0007669"/>
    <property type="project" value="UniProtKB-UniRule"/>
</dbReference>
<evidence type="ECO:0000256" key="6">
    <source>
        <dbReference type="PIRNR" id="PIRNR001123"/>
    </source>
</evidence>
<evidence type="ECO:0000256" key="2">
    <source>
        <dbReference type="ARBA" id="ARBA00022438"/>
    </source>
</evidence>
<evidence type="ECO:0000256" key="7">
    <source>
        <dbReference type="PIRSR" id="PIRSR001123-1"/>
    </source>
</evidence>
<keyword evidence="10" id="KW-1185">Reference proteome</keyword>
<feature type="binding site" evidence="8">
    <location>
        <position position="194"/>
    </location>
    <ligand>
        <name>Zn(2+)</name>
        <dbReference type="ChEBI" id="CHEBI:29105"/>
        <label>1</label>
    </ligand>
</feature>
<dbReference type="PANTHER" id="PTHR32481:SF7">
    <property type="entry name" value="AMINOPEPTIDASE YHFE-RELATED"/>
    <property type="match status" value="1"/>
</dbReference>
<gene>
    <name evidence="9" type="ORF">DFP95_101717</name>
</gene>
<dbReference type="Pfam" id="PF05343">
    <property type="entry name" value="Peptidase_M42"/>
    <property type="match status" value="1"/>
</dbReference>
<dbReference type="CDD" id="cd05657">
    <property type="entry name" value="M42_glucanase_like"/>
    <property type="match status" value="1"/>
</dbReference>
<feature type="binding site" evidence="8">
    <location>
        <position position="248"/>
    </location>
    <ligand>
        <name>Zn(2+)</name>
        <dbReference type="ChEBI" id="CHEBI:29105"/>
        <label>1</label>
    </ligand>
</feature>
<dbReference type="OrthoDB" id="361940at2"/>
<comment type="similarity">
    <text evidence="1 6">Belongs to the peptidase M42 family.</text>
</comment>
<dbReference type="GO" id="GO:0046872">
    <property type="term" value="F:metal ion binding"/>
    <property type="evidence" value="ECO:0007669"/>
    <property type="project" value="UniProtKB-UniRule"/>
</dbReference>
<dbReference type="SUPFAM" id="SSF101821">
    <property type="entry name" value="Aminopeptidase/glucanase lid domain"/>
    <property type="match status" value="1"/>
</dbReference>
<dbReference type="Gene3D" id="3.40.630.10">
    <property type="entry name" value="Zn peptidases"/>
    <property type="match status" value="1"/>
</dbReference>
<evidence type="ECO:0000256" key="8">
    <source>
        <dbReference type="PIRSR" id="PIRSR001123-2"/>
    </source>
</evidence>
<accession>A0A3D9IXH9</accession>
<proteinExistence type="inferred from homology"/>
<reference evidence="9 10" key="1">
    <citation type="submission" date="2018-07" db="EMBL/GenBank/DDBJ databases">
        <title>Genomic Encyclopedia of Type Strains, Phase III (KMG-III): the genomes of soil and plant-associated and newly described type strains.</title>
        <authorList>
            <person name="Whitman W."/>
        </authorList>
    </citation>
    <scope>NUCLEOTIDE SEQUENCE [LARGE SCALE GENOMIC DNA]</scope>
    <source>
        <strain evidence="9 10">CECT 8236</strain>
    </source>
</reference>
<feature type="binding site" evidence="8">
    <location>
        <position position="77"/>
    </location>
    <ligand>
        <name>Zn(2+)</name>
        <dbReference type="ChEBI" id="CHEBI:29105"/>
        <label>1</label>
    </ligand>
</feature>
<dbReference type="SUPFAM" id="SSF53187">
    <property type="entry name" value="Zn-dependent exopeptidases"/>
    <property type="match status" value="1"/>
</dbReference>
<evidence type="ECO:0000256" key="3">
    <source>
        <dbReference type="ARBA" id="ARBA00022670"/>
    </source>
</evidence>
<name>A0A3D9IXH9_9BACL</name>
<feature type="binding site" evidence="8">
    <location>
        <position position="194"/>
    </location>
    <ligand>
        <name>Zn(2+)</name>
        <dbReference type="ChEBI" id="CHEBI:29105"/>
        <label>2</label>
    </ligand>
</feature>
<keyword evidence="4 8" id="KW-0479">Metal-binding</keyword>
<keyword evidence="3" id="KW-0645">Protease</keyword>
<dbReference type="RefSeq" id="WP_115991155.1">
    <property type="nucleotide sequence ID" value="NZ_QRDY01000001.1"/>
</dbReference>
<feature type="binding site" evidence="8">
    <location>
        <position position="229"/>
    </location>
    <ligand>
        <name>Zn(2+)</name>
        <dbReference type="ChEBI" id="CHEBI:29105"/>
        <label>2</label>
    </ligand>
</feature>
<organism evidence="9 10">
    <name type="scientific">Cohnella lupini</name>
    <dbReference type="NCBI Taxonomy" id="1294267"/>
    <lineage>
        <taxon>Bacteria</taxon>
        <taxon>Bacillati</taxon>
        <taxon>Bacillota</taxon>
        <taxon>Bacilli</taxon>
        <taxon>Bacillales</taxon>
        <taxon>Paenibacillaceae</taxon>
        <taxon>Cohnella</taxon>
    </lineage>
</organism>
<evidence type="ECO:0000256" key="5">
    <source>
        <dbReference type="ARBA" id="ARBA00022801"/>
    </source>
</evidence>